<dbReference type="InterPro" id="IPR020471">
    <property type="entry name" value="AKR"/>
</dbReference>
<dbReference type="EMBL" id="UAWL01000006">
    <property type="protein sequence ID" value="SQB97366.1"/>
    <property type="molecule type" value="Genomic_DNA"/>
</dbReference>
<reference evidence="8 9" key="1">
    <citation type="submission" date="2018-06" db="EMBL/GenBank/DDBJ databases">
        <authorList>
            <consortium name="Pathogen Informatics"/>
            <person name="Doyle S."/>
        </authorList>
    </citation>
    <scope>NUCLEOTIDE SEQUENCE [LARGE SCALE GENOMIC DNA]</scope>
    <source>
        <strain evidence="8 9">NCTC13102</strain>
    </source>
</reference>
<dbReference type="PROSITE" id="PS00062">
    <property type="entry name" value="ALDOKETO_REDUCTASE_2"/>
    <property type="match status" value="1"/>
</dbReference>
<evidence type="ECO:0000256" key="5">
    <source>
        <dbReference type="PIRSR" id="PIRSR000097-2"/>
    </source>
</evidence>
<dbReference type="AlphaFoldDB" id="A0A2X3BDC6"/>
<comment type="similarity">
    <text evidence="1">Belongs to the aldo/keto reductase family.</text>
</comment>
<dbReference type="Proteomes" id="UP000250166">
    <property type="component" value="Unassembled WGS sequence"/>
</dbReference>
<dbReference type="PANTHER" id="PTHR43827">
    <property type="entry name" value="2,5-DIKETO-D-GLUCONIC ACID REDUCTASE"/>
    <property type="match status" value="1"/>
</dbReference>
<name>A0A2X3BDC6_9HELI</name>
<dbReference type="PANTHER" id="PTHR43827:SF3">
    <property type="entry name" value="NADP-DEPENDENT OXIDOREDUCTASE DOMAIN-CONTAINING PROTEIN"/>
    <property type="match status" value="1"/>
</dbReference>
<gene>
    <name evidence="8" type="primary">yvgN</name>
    <name evidence="8" type="ORF">NCTC13102_00097</name>
</gene>
<dbReference type="GO" id="GO:0016616">
    <property type="term" value="F:oxidoreductase activity, acting on the CH-OH group of donors, NAD or NADP as acceptor"/>
    <property type="evidence" value="ECO:0007669"/>
    <property type="project" value="UniProtKB-ARBA"/>
</dbReference>
<sequence length="252" mass="28876">MGFQLFDTAQSYGNEEGVGYTLKNTLNRVLKLEELFITAKFFKANASKEKVQKSYEESCKKLGIDYADLFLIHQPVNDTYAAYRGMIKLYNAKKVRAIGVSNFDNARLMDFVQNQAIKPAVNQVECHPYFQQIEAQKFMQELDVQMEAWSPLKQARDNILQDKTLLNIGKKHNKSATQVISRYIVQRGIVTIAASKKIAHMRENFGIFDFTLSAQDMAKIAKLDTPTKMLDHNNPATIKWLNEREIGQSLKR</sequence>
<keyword evidence="3 8" id="KW-0560">Oxidoreductase</keyword>
<feature type="binding site" evidence="5">
    <location>
        <position position="73"/>
    </location>
    <ligand>
        <name>substrate</name>
    </ligand>
</feature>
<evidence type="ECO:0000259" key="7">
    <source>
        <dbReference type="Pfam" id="PF00248"/>
    </source>
</evidence>
<evidence type="ECO:0000256" key="3">
    <source>
        <dbReference type="ARBA" id="ARBA00023002"/>
    </source>
</evidence>
<protein>
    <submittedName>
        <fullName evidence="8">Oxidoreductase, aldo/keto reductase family</fullName>
        <ecNumber evidence="8">1.1.1.-</ecNumber>
    </submittedName>
</protein>
<evidence type="ECO:0000256" key="1">
    <source>
        <dbReference type="ARBA" id="ARBA00007905"/>
    </source>
</evidence>
<evidence type="ECO:0000256" key="6">
    <source>
        <dbReference type="PIRSR" id="PIRSR000097-3"/>
    </source>
</evidence>
<feature type="site" description="Lowers pKa of active site Tyr" evidence="6">
    <location>
        <position position="40"/>
    </location>
</feature>
<dbReference type="RefSeq" id="WP_112058179.1">
    <property type="nucleotide sequence ID" value="NZ_UAWL01000006.1"/>
</dbReference>
<evidence type="ECO:0000256" key="4">
    <source>
        <dbReference type="PIRSR" id="PIRSR000097-1"/>
    </source>
</evidence>
<evidence type="ECO:0000313" key="8">
    <source>
        <dbReference type="EMBL" id="SQB97366.1"/>
    </source>
</evidence>
<dbReference type="Pfam" id="PF00248">
    <property type="entry name" value="Aldo_ket_red"/>
    <property type="match status" value="1"/>
</dbReference>
<dbReference type="InterPro" id="IPR018170">
    <property type="entry name" value="Aldo/ket_reductase_CS"/>
</dbReference>
<organism evidence="8 9">
    <name type="scientific">Helicobacter fennelliae</name>
    <dbReference type="NCBI Taxonomy" id="215"/>
    <lineage>
        <taxon>Bacteria</taxon>
        <taxon>Pseudomonadati</taxon>
        <taxon>Campylobacterota</taxon>
        <taxon>Epsilonproteobacteria</taxon>
        <taxon>Campylobacterales</taxon>
        <taxon>Helicobacteraceae</taxon>
        <taxon>Helicobacter</taxon>
    </lineage>
</organism>
<evidence type="ECO:0000256" key="2">
    <source>
        <dbReference type="ARBA" id="ARBA00022857"/>
    </source>
</evidence>
<accession>A0A2X3BDC6</accession>
<dbReference type="SUPFAM" id="SSF51430">
    <property type="entry name" value="NAD(P)-linked oxidoreductase"/>
    <property type="match status" value="1"/>
</dbReference>
<dbReference type="PIRSF" id="PIRSF000097">
    <property type="entry name" value="AKR"/>
    <property type="match status" value="1"/>
</dbReference>
<keyword evidence="2" id="KW-0521">NADP</keyword>
<dbReference type="EC" id="1.1.1.-" evidence="8"/>
<dbReference type="InterPro" id="IPR036812">
    <property type="entry name" value="NAD(P)_OxRdtase_dom_sf"/>
</dbReference>
<feature type="active site" description="Proton donor" evidence="4">
    <location>
        <position position="12"/>
    </location>
</feature>
<dbReference type="PRINTS" id="PR00069">
    <property type="entry name" value="ALDKETRDTASE"/>
</dbReference>
<evidence type="ECO:0000313" key="9">
    <source>
        <dbReference type="Proteomes" id="UP000250166"/>
    </source>
</evidence>
<dbReference type="Gene3D" id="3.20.20.100">
    <property type="entry name" value="NADP-dependent oxidoreductase domain"/>
    <property type="match status" value="1"/>
</dbReference>
<feature type="domain" description="NADP-dependent oxidoreductase" evidence="7">
    <location>
        <begin position="2"/>
        <end position="224"/>
    </location>
</feature>
<dbReference type="InterPro" id="IPR023210">
    <property type="entry name" value="NADP_OxRdtase_dom"/>
</dbReference>
<proteinExistence type="inferred from homology"/>